<evidence type="ECO:0000259" key="2">
    <source>
        <dbReference type="PROSITE" id="PS50983"/>
    </source>
</evidence>
<dbReference type="InterPro" id="IPR002491">
    <property type="entry name" value="ABC_transptr_periplasmic_BD"/>
</dbReference>
<dbReference type="PROSITE" id="PS50983">
    <property type="entry name" value="FE_B12_PBP"/>
    <property type="match status" value="1"/>
</dbReference>
<keyword evidence="4" id="KW-1185">Reference proteome</keyword>
<gene>
    <name evidence="3" type="ordered locus">Weevi_0696</name>
</gene>
<keyword evidence="1" id="KW-0732">Signal</keyword>
<dbReference type="EMBL" id="CP002455">
    <property type="protein sequence ID" value="ADX67411.1"/>
    <property type="molecule type" value="Genomic_DNA"/>
</dbReference>
<evidence type="ECO:0000313" key="4">
    <source>
        <dbReference type="Proteomes" id="UP000008641"/>
    </source>
</evidence>
<dbReference type="Pfam" id="PF01497">
    <property type="entry name" value="Peripla_BP_2"/>
    <property type="match status" value="1"/>
</dbReference>
<dbReference type="RefSeq" id="WP_013597802.1">
    <property type="nucleotide sequence ID" value="NC_015144.1"/>
</dbReference>
<dbReference type="OrthoDB" id="9797736at2"/>
<feature type="domain" description="Fe/B12 periplasmic-binding" evidence="2">
    <location>
        <begin position="41"/>
        <end position="291"/>
    </location>
</feature>
<proteinExistence type="predicted"/>
<dbReference type="STRING" id="865938.Weevi_0696"/>
<dbReference type="PROSITE" id="PS51257">
    <property type="entry name" value="PROKAR_LIPOPROTEIN"/>
    <property type="match status" value="1"/>
</dbReference>
<protein>
    <submittedName>
        <fullName evidence="3">Periplasmic binding protein</fullName>
    </submittedName>
</protein>
<reference evidence="4" key="2">
    <citation type="journal article" date="2011" name="Stand. Genomic Sci.">
        <title>Complete genome sequence of Weeksella virosa type strain (9751T).</title>
        <authorList>
            <person name="Lang E."/>
            <person name="Teshima H."/>
            <person name="Lucas S."/>
            <person name="Lapidus A."/>
            <person name="Hammon N."/>
            <person name="Deshpande S."/>
            <person name="Nolan M."/>
            <person name="Cheng J."/>
            <person name="Pitluck S."/>
            <person name="Liolios K."/>
            <person name="Pagani I."/>
            <person name="Mikhailova N."/>
            <person name="Ivanova N."/>
            <person name="Mavromatis K."/>
            <person name="Pati A."/>
            <person name="Tapia R."/>
            <person name="Han C."/>
            <person name="Goodwin L."/>
            <person name="Chen A."/>
            <person name="Palaniappan K."/>
            <person name="Land M."/>
            <person name="Hauser L."/>
            <person name="Chang Y."/>
            <person name="Jeffries C."/>
            <person name="Brambilla E."/>
            <person name="Kopitz M."/>
            <person name="Rohde M."/>
            <person name="Goker M."/>
            <person name="Tindall B."/>
            <person name="Detter J."/>
            <person name="Woyke T."/>
            <person name="Bristow J."/>
            <person name="Eisen J."/>
            <person name="Markowitz V."/>
            <person name="Hugenholtz P."/>
            <person name="Klenk H."/>
            <person name="Kyrpides N."/>
        </authorList>
    </citation>
    <scope>NUCLEOTIDE SEQUENCE [LARGE SCALE GENOMIC DNA]</scope>
    <source>
        <strain evidence="4">ATCC 43766 / DSM 16922 / JCM 21250 / NBRC 16016 / NCTC 11634 / CL345/78</strain>
    </source>
</reference>
<sequence>MKKIILLGCTLTFMIACNSETKTEDTQKTTIEKTKSMNTERIVSLNGSVTETLALLGKGGNIVGVDITSTFPQNIKEQAANLGHVSSISAESILALKPTLVYATSKEMKPELQKQLEQAKVTVRLIDQPMAADETKKMIATIATDMHSSNYEKYLTEIDKKIQQVKPVDQKPKVLFIYARGAGNLMIAGQKTPIENIIEMAGGINAVNNIEDYKPLTPEALINANPDYILLFDRGLQSLGGKEGVLKIEGVSATNAGKKMNIISMDGQLLSGFGPRLGEATLQLNQLLQGK</sequence>
<reference evidence="3 4" key="1">
    <citation type="journal article" date="2011" name="Stand. Genomic Sci.">
        <title>Complete genome sequence of Weeksella virosa type strain (9751).</title>
        <authorList>
            <person name="Lang E."/>
            <person name="Teshima H."/>
            <person name="Lucas S."/>
            <person name="Lapidus A."/>
            <person name="Hammon N."/>
            <person name="Deshpande S."/>
            <person name="Nolan M."/>
            <person name="Cheng J.F."/>
            <person name="Pitluck S."/>
            <person name="Liolios K."/>
            <person name="Pagani I."/>
            <person name="Mikhailova N."/>
            <person name="Ivanova N."/>
            <person name="Mavromatis K."/>
            <person name="Pati A."/>
            <person name="Tapia R."/>
            <person name="Han C."/>
            <person name="Goodwin L."/>
            <person name="Chen A."/>
            <person name="Palaniappan K."/>
            <person name="Land M."/>
            <person name="Hauser L."/>
            <person name="Chang Y.J."/>
            <person name="Jeffries C.D."/>
            <person name="Brambilla E.M."/>
            <person name="Kopitz M."/>
            <person name="Rohde M."/>
            <person name="Goker M."/>
            <person name="Tindall B.J."/>
            <person name="Detter J.C."/>
            <person name="Woyke T."/>
            <person name="Bristow J."/>
            <person name="Eisen J.A."/>
            <person name="Markowitz V."/>
            <person name="Hugenholtz P."/>
            <person name="Klenk H.P."/>
            <person name="Kyrpides N.C."/>
        </authorList>
    </citation>
    <scope>NUCLEOTIDE SEQUENCE [LARGE SCALE GENOMIC DNA]</scope>
    <source>
        <strain evidence="4">ATCC 43766 / DSM 16922 / JCM 21250 / NBRC 16016 / NCTC 11634 / CL345/78</strain>
    </source>
</reference>
<accession>F0P0C7</accession>
<dbReference type="InterPro" id="IPR054828">
    <property type="entry name" value="Vit_B12_bind_prot"/>
</dbReference>
<name>F0P0C7_WEEVC</name>
<dbReference type="AlphaFoldDB" id="F0P0C7"/>
<dbReference type="NCBIfam" id="NF038402">
    <property type="entry name" value="TroA_like"/>
    <property type="match status" value="1"/>
</dbReference>
<dbReference type="SUPFAM" id="SSF53807">
    <property type="entry name" value="Helical backbone' metal receptor"/>
    <property type="match status" value="1"/>
</dbReference>
<dbReference type="Gene3D" id="3.40.50.1980">
    <property type="entry name" value="Nitrogenase molybdenum iron protein domain"/>
    <property type="match status" value="2"/>
</dbReference>
<dbReference type="HOGENOM" id="CLU_038034_6_0_10"/>
<evidence type="ECO:0000256" key="1">
    <source>
        <dbReference type="ARBA" id="ARBA00022729"/>
    </source>
</evidence>
<evidence type="ECO:0000313" key="3">
    <source>
        <dbReference type="EMBL" id="ADX67411.1"/>
    </source>
</evidence>
<dbReference type="eggNOG" id="COG4558">
    <property type="taxonomic scope" value="Bacteria"/>
</dbReference>
<dbReference type="Proteomes" id="UP000008641">
    <property type="component" value="Chromosome"/>
</dbReference>
<dbReference type="PANTHER" id="PTHR30535:SF4">
    <property type="entry name" value="HEMIN-BINDING PERIPLASMIC PROTEIN HMUT"/>
    <property type="match status" value="1"/>
</dbReference>
<organism evidence="3 4">
    <name type="scientific">Weeksella virosa (strain ATCC 43766 / DSM 16922 / JCM 21250 / CCUG 30538 / CDC 9751 / IAM 14551 / NBRC 16016 / NCTC 11634 / CL345/78)</name>
    <dbReference type="NCBI Taxonomy" id="865938"/>
    <lineage>
        <taxon>Bacteria</taxon>
        <taxon>Pseudomonadati</taxon>
        <taxon>Bacteroidota</taxon>
        <taxon>Flavobacteriia</taxon>
        <taxon>Flavobacteriales</taxon>
        <taxon>Weeksellaceae</taxon>
        <taxon>Weeksella</taxon>
    </lineage>
</organism>
<dbReference type="KEGG" id="wvi:Weevi_0696"/>
<dbReference type="InterPro" id="IPR050902">
    <property type="entry name" value="ABC_Transporter_SBP"/>
</dbReference>
<dbReference type="PANTHER" id="PTHR30535">
    <property type="entry name" value="VITAMIN B12-BINDING PROTEIN"/>
    <property type="match status" value="1"/>
</dbReference>